<evidence type="ECO:0000313" key="2">
    <source>
        <dbReference type="EMBL" id="KAA6386731.1"/>
    </source>
</evidence>
<dbReference type="Proteomes" id="UP000324800">
    <property type="component" value="Unassembled WGS sequence"/>
</dbReference>
<comment type="caution">
    <text evidence="2">The sequence shown here is derived from an EMBL/GenBank/DDBJ whole genome shotgun (WGS) entry which is preliminary data.</text>
</comment>
<gene>
    <name evidence="2" type="ORF">EZS28_017743</name>
</gene>
<feature type="region of interest" description="Disordered" evidence="1">
    <location>
        <begin position="185"/>
        <end position="223"/>
    </location>
</feature>
<dbReference type="AlphaFoldDB" id="A0A5J4VVM9"/>
<sequence>MDVNKGLFEKDALSAMTQMLDTKDYYVKIKVNAIILNIIKAGVFDLKDGQQHPYLQTLTNNGIIAQLFETIDMKDILKQTALYLSYLYKAAPIPIEYRRKIIMKLKSLNNKYYDSLAMLAECPGTDMNKNKVANAVKDKVQKYSDEKYMDQSRYWKDQDNKYKEEIKSKAKQVLAMIMQINNGKNSDQIARENSSSQQQLASSSSLQTYTPISNDPLLTKDQG</sequence>
<name>A0A5J4VVM9_9EUKA</name>
<protein>
    <submittedName>
        <fullName evidence="2">Uncharacterized protein</fullName>
    </submittedName>
</protein>
<organism evidence="2 3">
    <name type="scientific">Streblomastix strix</name>
    <dbReference type="NCBI Taxonomy" id="222440"/>
    <lineage>
        <taxon>Eukaryota</taxon>
        <taxon>Metamonada</taxon>
        <taxon>Preaxostyla</taxon>
        <taxon>Oxymonadida</taxon>
        <taxon>Streblomastigidae</taxon>
        <taxon>Streblomastix</taxon>
    </lineage>
</organism>
<evidence type="ECO:0000313" key="3">
    <source>
        <dbReference type="Proteomes" id="UP000324800"/>
    </source>
</evidence>
<accession>A0A5J4VVM9</accession>
<reference evidence="2 3" key="1">
    <citation type="submission" date="2019-03" db="EMBL/GenBank/DDBJ databases">
        <title>Single cell metagenomics reveals metabolic interactions within the superorganism composed of flagellate Streblomastix strix and complex community of Bacteroidetes bacteria on its surface.</title>
        <authorList>
            <person name="Treitli S.C."/>
            <person name="Kolisko M."/>
            <person name="Husnik F."/>
            <person name="Keeling P."/>
            <person name="Hampl V."/>
        </authorList>
    </citation>
    <scope>NUCLEOTIDE SEQUENCE [LARGE SCALE GENOMIC DNA]</scope>
    <source>
        <strain evidence="2">ST1C</strain>
    </source>
</reference>
<feature type="compositionally biased region" description="Low complexity" evidence="1">
    <location>
        <begin position="194"/>
        <end position="207"/>
    </location>
</feature>
<proteinExistence type="predicted"/>
<evidence type="ECO:0000256" key="1">
    <source>
        <dbReference type="SAM" id="MobiDB-lite"/>
    </source>
</evidence>
<dbReference type="EMBL" id="SNRW01004673">
    <property type="protein sequence ID" value="KAA6386731.1"/>
    <property type="molecule type" value="Genomic_DNA"/>
</dbReference>